<dbReference type="InterPro" id="IPR053931">
    <property type="entry name" value="RapZ_C"/>
</dbReference>
<reference evidence="2 3" key="1">
    <citation type="journal article" date="2016" name="Nat. Commun.">
        <title>Thousands of microbial genomes shed light on interconnected biogeochemical processes in an aquifer system.</title>
        <authorList>
            <person name="Anantharaman K."/>
            <person name="Brown C.T."/>
            <person name="Hug L.A."/>
            <person name="Sharon I."/>
            <person name="Castelle C.J."/>
            <person name="Probst A.J."/>
            <person name="Thomas B.C."/>
            <person name="Singh A."/>
            <person name="Wilkins M.J."/>
            <person name="Karaoz U."/>
            <person name="Brodie E.L."/>
            <person name="Williams K.H."/>
            <person name="Hubbard S.S."/>
            <person name="Banfield J.F."/>
        </authorList>
    </citation>
    <scope>NUCLEOTIDE SEQUENCE [LARGE SCALE GENOMIC DNA]</scope>
</reference>
<protein>
    <recommendedName>
        <fullName evidence="1">RapZ C-terminal domain-containing protein</fullName>
    </recommendedName>
</protein>
<evidence type="ECO:0000259" key="1">
    <source>
        <dbReference type="Pfam" id="PF22740"/>
    </source>
</evidence>
<proteinExistence type="predicted"/>
<name>A0A1F4W813_UNCKA</name>
<comment type="caution">
    <text evidence="2">The sequence shown here is derived from an EMBL/GenBank/DDBJ whole genome shotgun (WGS) entry which is preliminary data.</text>
</comment>
<organism evidence="2 3">
    <name type="scientific">candidate division WWE3 bacterium RIFCSPLOWO2_02_FULL_53_10</name>
    <dbReference type="NCBI Taxonomy" id="1802629"/>
    <lineage>
        <taxon>Bacteria</taxon>
        <taxon>Katanobacteria</taxon>
    </lineage>
</organism>
<evidence type="ECO:0000313" key="2">
    <source>
        <dbReference type="EMBL" id="OGC65531.1"/>
    </source>
</evidence>
<dbReference type="Pfam" id="PF22740">
    <property type="entry name" value="PapZ_C"/>
    <property type="match status" value="1"/>
</dbReference>
<dbReference type="Proteomes" id="UP000176492">
    <property type="component" value="Unassembled WGS sequence"/>
</dbReference>
<gene>
    <name evidence="2" type="ORF">A3J33_02935</name>
</gene>
<dbReference type="AlphaFoldDB" id="A0A1F4W813"/>
<evidence type="ECO:0000313" key="3">
    <source>
        <dbReference type="Proteomes" id="UP000176492"/>
    </source>
</evidence>
<feature type="domain" description="RapZ C-terminal" evidence="1">
    <location>
        <begin position="26"/>
        <end position="139"/>
    </location>
</feature>
<sequence length="152" mass="17033">MHLSFLKVYFLSKSPLKKGEGIVKKIHIHTFGCAYVGNQPPPSPLSRPWDLCLNAQHLRDPHDSGLNPAARDRFLTENSEEVEFIAAFAEFMVGLVFQRFDEAAIAINCKHGWARSVSLAEILAGYFRDFGYEVEVVHLHHGLPPVESDCDG</sequence>
<accession>A0A1F4W813</accession>
<dbReference type="EMBL" id="MEVM01000145">
    <property type="protein sequence ID" value="OGC65531.1"/>
    <property type="molecule type" value="Genomic_DNA"/>
</dbReference>